<evidence type="ECO:0000256" key="1">
    <source>
        <dbReference type="SAM" id="SignalP"/>
    </source>
</evidence>
<name>A0AAE3QR95_9BACT</name>
<keyword evidence="1" id="KW-0732">Signal</keyword>
<dbReference type="InterPro" id="IPR025665">
    <property type="entry name" value="Beta-barrel_OMP_2"/>
</dbReference>
<feature type="chain" id="PRO_5042174612" evidence="1">
    <location>
        <begin position="25"/>
        <end position="209"/>
    </location>
</feature>
<feature type="signal peptide" evidence="1">
    <location>
        <begin position="1"/>
        <end position="24"/>
    </location>
</feature>
<evidence type="ECO:0000259" key="2">
    <source>
        <dbReference type="Pfam" id="PF13568"/>
    </source>
</evidence>
<dbReference type="Proteomes" id="UP001241110">
    <property type="component" value="Unassembled WGS sequence"/>
</dbReference>
<evidence type="ECO:0000313" key="4">
    <source>
        <dbReference type="Proteomes" id="UP001241110"/>
    </source>
</evidence>
<dbReference type="EMBL" id="JASJOS010000006">
    <property type="protein sequence ID" value="MDJ1482045.1"/>
    <property type="molecule type" value="Genomic_DNA"/>
</dbReference>
<protein>
    <submittedName>
        <fullName evidence="3">Porin family protein</fullName>
    </submittedName>
</protein>
<comment type="caution">
    <text evidence="3">The sequence shown here is derived from an EMBL/GenBank/DDBJ whole genome shotgun (WGS) entry which is preliminary data.</text>
</comment>
<sequence>MKKVHYVGVVALLLLFFATSTSYAQAKFGIKGGVNLSNFYSGDDVSDNNLKPGFQAGLYVKAPIIEDVLFIQPELLYTRKGAQSTYSNFIQGSGKYQFGLGYAQLPVLLGVDLGIFNIHAGPYVAYLTDAKVKDVDNDGSINGVTDLNRDNFNSLDYGLSGGIGLDFEAAQIGLRYDLGLREVGASGLAGELTKNYKNSAIQLYVGFHF</sequence>
<feature type="domain" description="Outer membrane protein beta-barrel" evidence="2">
    <location>
        <begin position="26"/>
        <end position="181"/>
    </location>
</feature>
<dbReference type="Pfam" id="PF13568">
    <property type="entry name" value="OMP_b-brl_2"/>
    <property type="match status" value="1"/>
</dbReference>
<dbReference type="RefSeq" id="WP_313980647.1">
    <property type="nucleotide sequence ID" value="NZ_JASJOS010000006.1"/>
</dbReference>
<proteinExistence type="predicted"/>
<gene>
    <name evidence="3" type="ORF">QNI16_16200</name>
</gene>
<accession>A0AAE3QR95</accession>
<organism evidence="3 4">
    <name type="scientific">Xanthocytophaga flava</name>
    <dbReference type="NCBI Taxonomy" id="3048013"/>
    <lineage>
        <taxon>Bacteria</taxon>
        <taxon>Pseudomonadati</taxon>
        <taxon>Bacteroidota</taxon>
        <taxon>Cytophagia</taxon>
        <taxon>Cytophagales</taxon>
        <taxon>Rhodocytophagaceae</taxon>
        <taxon>Xanthocytophaga</taxon>
    </lineage>
</organism>
<evidence type="ECO:0000313" key="3">
    <source>
        <dbReference type="EMBL" id="MDJ1482045.1"/>
    </source>
</evidence>
<dbReference type="AlphaFoldDB" id="A0AAE3QR95"/>
<reference evidence="3" key="1">
    <citation type="submission" date="2023-05" db="EMBL/GenBank/DDBJ databases">
        <authorList>
            <person name="Zhang X."/>
        </authorList>
    </citation>
    <scope>NUCLEOTIDE SEQUENCE</scope>
    <source>
        <strain evidence="3">YF14B1</strain>
    </source>
</reference>